<accession>A0A1F8CU69</accession>
<dbReference type="EMBL" id="MGHY01000018">
    <property type="protein sequence ID" value="OGM79288.1"/>
    <property type="molecule type" value="Genomic_DNA"/>
</dbReference>
<dbReference type="AlphaFoldDB" id="A0A1F8CU69"/>
<feature type="transmembrane region" description="Helical" evidence="1">
    <location>
        <begin position="721"/>
        <end position="744"/>
    </location>
</feature>
<feature type="transmembrane region" description="Helical" evidence="1">
    <location>
        <begin position="335"/>
        <end position="364"/>
    </location>
</feature>
<keyword evidence="1" id="KW-0472">Membrane</keyword>
<feature type="transmembrane region" description="Helical" evidence="1">
    <location>
        <begin position="232"/>
        <end position="253"/>
    </location>
</feature>
<comment type="caution">
    <text evidence="2">The sequence shown here is derived from an EMBL/GenBank/DDBJ whole genome shotgun (WGS) entry which is preliminary data.</text>
</comment>
<reference evidence="2 3" key="1">
    <citation type="journal article" date="2016" name="Nat. Commun.">
        <title>Thousands of microbial genomes shed light on interconnected biogeochemical processes in an aquifer system.</title>
        <authorList>
            <person name="Anantharaman K."/>
            <person name="Brown C.T."/>
            <person name="Hug L.A."/>
            <person name="Sharon I."/>
            <person name="Castelle C.J."/>
            <person name="Probst A.J."/>
            <person name="Thomas B.C."/>
            <person name="Singh A."/>
            <person name="Wilkins M.J."/>
            <person name="Karaoz U."/>
            <person name="Brodie E.L."/>
            <person name="Williams K.H."/>
            <person name="Hubbard S.S."/>
            <person name="Banfield J.F."/>
        </authorList>
    </citation>
    <scope>NUCLEOTIDE SEQUENCE [LARGE SCALE GENOMIC DNA]</scope>
</reference>
<feature type="transmembrane region" description="Helical" evidence="1">
    <location>
        <begin position="192"/>
        <end position="220"/>
    </location>
</feature>
<feature type="transmembrane region" description="Helical" evidence="1">
    <location>
        <begin position="798"/>
        <end position="817"/>
    </location>
</feature>
<feature type="transmembrane region" description="Helical" evidence="1">
    <location>
        <begin position="376"/>
        <end position="396"/>
    </location>
</feature>
<keyword evidence="1" id="KW-0812">Transmembrane</keyword>
<dbReference type="Proteomes" id="UP000178999">
    <property type="component" value="Unassembled WGS sequence"/>
</dbReference>
<gene>
    <name evidence="2" type="ORF">A2382_00695</name>
</gene>
<feature type="transmembrane region" description="Helical" evidence="1">
    <location>
        <begin position="292"/>
        <end position="323"/>
    </location>
</feature>
<feature type="transmembrane region" description="Helical" evidence="1">
    <location>
        <begin position="160"/>
        <end position="186"/>
    </location>
</feature>
<feature type="transmembrane region" description="Helical" evidence="1">
    <location>
        <begin position="447"/>
        <end position="465"/>
    </location>
</feature>
<feature type="transmembrane region" description="Helical" evidence="1">
    <location>
        <begin position="640"/>
        <end position="660"/>
    </location>
</feature>
<evidence type="ECO:0000313" key="2">
    <source>
        <dbReference type="EMBL" id="OGM79288.1"/>
    </source>
</evidence>
<dbReference type="STRING" id="1802538.A2382_00695"/>
<keyword evidence="1" id="KW-1133">Transmembrane helix</keyword>
<feature type="transmembrane region" description="Helical" evidence="1">
    <location>
        <begin position="527"/>
        <end position="544"/>
    </location>
</feature>
<feature type="transmembrane region" description="Helical" evidence="1">
    <location>
        <begin position="85"/>
        <end position="104"/>
    </location>
</feature>
<feature type="transmembrane region" description="Helical" evidence="1">
    <location>
        <begin position="124"/>
        <end position="153"/>
    </location>
</feature>
<feature type="transmembrane region" description="Helical" evidence="1">
    <location>
        <begin position="416"/>
        <end position="435"/>
    </location>
</feature>
<evidence type="ECO:0000313" key="3">
    <source>
        <dbReference type="Proteomes" id="UP000178999"/>
    </source>
</evidence>
<name>A0A1F8CU69_9BACT</name>
<organism evidence="2 3">
    <name type="scientific">Candidatus Woesebacteria bacterium RIFOXYB1_FULL_38_16</name>
    <dbReference type="NCBI Taxonomy" id="1802538"/>
    <lineage>
        <taxon>Bacteria</taxon>
        <taxon>Candidatus Woeseibacteriota</taxon>
    </lineage>
</organism>
<feature type="transmembrane region" description="Helical" evidence="1">
    <location>
        <begin position="600"/>
        <end position="628"/>
    </location>
</feature>
<evidence type="ECO:0000256" key="1">
    <source>
        <dbReference type="SAM" id="Phobius"/>
    </source>
</evidence>
<feature type="transmembrane region" description="Helical" evidence="1">
    <location>
        <begin position="259"/>
        <end position="280"/>
    </location>
</feature>
<sequence>MLRVIKLMAFGLFVLISFVFLQNGYNLGHVQEFWNLTSQMSSMQEINLLFRQFPPVIFIVFSKILENCQMFSFLDESCVGSGWIVYRWILFLNYWLSVGIFVFIGKTFRSRDNRGVNNIEAFVLSFSLFLIMLVLGYSSALAVPFILFGLYFLQKQKIFLAILFLIVAALTSYSVILLFPAIFYFVLRTKKFSWSVLAGIGIAGIIFFSLIFSAGGIAVLQNRFFDSSISQSVLMNLIYIFISPYKFFEALLGVPNREIWIFIWLLVVCIFLTVFMYNLLAIVFSFGRKTNIFMAILVTGVMGIFIVFGRVYLLFICIFIYLFTWMLKKTQNKSLGVMLVSTTICGVIFYPLFNESILLILMLAFSYFYLEQKSVLSFYVLMVANVLVFFQFFVFYGTLGLPPVRGLYFEFVRVGYGMFLIGFLILVTKLFIRGISEDKLLRTLKKFLVVFLVFVNISFITATGSSDTVSWAQYSNAIVKSGGNPFLAQTYEDQRYPPLSTLIMVPLTMLRKIVIGVHPTYATSNKLTVFIFYSLMIVTLVGIVNKGLTKKRISIDSWLMPLTVVSLIVQTQGFADFNVFTIPTFLLSVYFLFRTKRIFMVGLLFGITLSIKWQPVILLPLFCASFLNFETNILVGFRKLIQFVVGMFVPIIFFWLMVIINPGGWEAFMRAWVFLINGAPMLSGQALNLNWFVTYLIHYFQPGLDVSLTHLEGLNRQIPTSLAPMIFQGFFFVYFGGIVVWKYWMDKEKTFEKFVQSSMMVYFTHHILNKSAYEKHLFYVLVFALLYYLIRPNQIKRWLLVLIDLMTLMNLIFFFGFTGDKWVPRMFYGFDLTVLFSVYYVVIYFIILWSYLKKEKALGLSG</sequence>
<feature type="transmembrane region" description="Helical" evidence="1">
    <location>
        <begin position="829"/>
        <end position="852"/>
    </location>
</feature>
<protein>
    <submittedName>
        <fullName evidence="2">Uncharacterized protein</fullName>
    </submittedName>
</protein>
<proteinExistence type="predicted"/>
<feature type="transmembrane region" description="Helical" evidence="1">
    <location>
        <begin position="672"/>
        <end position="701"/>
    </location>
</feature>